<sequence length="110" mass="11576">MAGELPLGSQGALAAPWLRPDAAGGPSERGEGAPGYLARTLLRLLVYAARCFIPCWVCLAWGRVQQDPCAAPREGGGSSRGIFAEAGFPIRMFIRVAQGMAACTWGGRDL</sequence>
<gene>
    <name evidence="1" type="ORF">PCOR1329_LOCUS51862</name>
</gene>
<keyword evidence="2" id="KW-1185">Reference proteome</keyword>
<evidence type="ECO:0000313" key="2">
    <source>
        <dbReference type="Proteomes" id="UP001189429"/>
    </source>
</evidence>
<name>A0ABN9UYS7_9DINO</name>
<evidence type="ECO:0000313" key="1">
    <source>
        <dbReference type="EMBL" id="CAK0863820.1"/>
    </source>
</evidence>
<organism evidence="1 2">
    <name type="scientific">Prorocentrum cordatum</name>
    <dbReference type="NCBI Taxonomy" id="2364126"/>
    <lineage>
        <taxon>Eukaryota</taxon>
        <taxon>Sar</taxon>
        <taxon>Alveolata</taxon>
        <taxon>Dinophyceae</taxon>
        <taxon>Prorocentrales</taxon>
        <taxon>Prorocentraceae</taxon>
        <taxon>Prorocentrum</taxon>
    </lineage>
</organism>
<proteinExistence type="predicted"/>
<dbReference type="Proteomes" id="UP001189429">
    <property type="component" value="Unassembled WGS sequence"/>
</dbReference>
<protein>
    <submittedName>
        <fullName evidence="1">Uncharacterized protein</fullName>
    </submittedName>
</protein>
<comment type="caution">
    <text evidence="1">The sequence shown here is derived from an EMBL/GenBank/DDBJ whole genome shotgun (WGS) entry which is preliminary data.</text>
</comment>
<reference evidence="1" key="1">
    <citation type="submission" date="2023-10" db="EMBL/GenBank/DDBJ databases">
        <authorList>
            <person name="Chen Y."/>
            <person name="Shah S."/>
            <person name="Dougan E. K."/>
            <person name="Thang M."/>
            <person name="Chan C."/>
        </authorList>
    </citation>
    <scope>NUCLEOTIDE SEQUENCE [LARGE SCALE GENOMIC DNA]</scope>
</reference>
<dbReference type="EMBL" id="CAUYUJ010016302">
    <property type="protein sequence ID" value="CAK0863820.1"/>
    <property type="molecule type" value="Genomic_DNA"/>
</dbReference>
<accession>A0ABN9UYS7</accession>